<gene>
    <name evidence="1" type="ORF">BDW47DRAFT_134513</name>
</gene>
<dbReference type="RefSeq" id="XP_024668173.1">
    <property type="nucleotide sequence ID" value="XM_024818109.1"/>
</dbReference>
<dbReference type="GeneID" id="36525269"/>
<proteinExistence type="predicted"/>
<name>A0A2I2F0L1_ASPCN</name>
<accession>A0A2I2F0L1</accession>
<evidence type="ECO:0000313" key="2">
    <source>
        <dbReference type="Proteomes" id="UP000234585"/>
    </source>
</evidence>
<reference evidence="1 2" key="1">
    <citation type="submission" date="2017-12" db="EMBL/GenBank/DDBJ databases">
        <authorList>
            <consortium name="DOE Joint Genome Institute"/>
            <person name="Haridas S."/>
            <person name="Kjaerbolling I."/>
            <person name="Vesth T.C."/>
            <person name="Frisvad J.C."/>
            <person name="Nybo J.L."/>
            <person name="Theobald S."/>
            <person name="Kuo A."/>
            <person name="Bowyer P."/>
            <person name="Matsuda Y."/>
            <person name="Mondo S."/>
            <person name="Lyhne E.K."/>
            <person name="Kogle M.E."/>
            <person name="Clum A."/>
            <person name="Lipzen A."/>
            <person name="Salamov A."/>
            <person name="Ngan C.Y."/>
            <person name="Daum C."/>
            <person name="Chiniquy J."/>
            <person name="Barry K."/>
            <person name="LaButti K."/>
            <person name="Simmons B.A."/>
            <person name="Magnuson J.K."/>
            <person name="Mortensen U.H."/>
            <person name="Larsen T.O."/>
            <person name="Grigoriev I.V."/>
            <person name="Baker S.E."/>
            <person name="Andersen M.R."/>
            <person name="Nordberg H.P."/>
            <person name="Cantor M.N."/>
            <person name="Hua S.X."/>
        </authorList>
    </citation>
    <scope>NUCLEOTIDE SEQUENCE [LARGE SCALE GENOMIC DNA]</scope>
    <source>
        <strain evidence="1 2">CBS 102.13</strain>
    </source>
</reference>
<evidence type="ECO:0000313" key="1">
    <source>
        <dbReference type="EMBL" id="PLB34161.1"/>
    </source>
</evidence>
<dbReference type="STRING" id="41067.A0A2I2F0L1"/>
<sequence length="497" mass="56182">MSAPALPTEILDHIFSYLHPDELGGSRQSQLIPWCTWRNLCLVNHSFYFAASAKLYHTFNYDGSFNQKNRPWKFLRTIVESPGLANQVRTVDIQHMLKHNGSRSHNIVGDLVDDYLEIVGRAVIHAGFSELGLNNIVDVFRINISTPLAALIIACLPRLRTLYMHFANEDPFMEILLSYASNVPSRWVSNKSRPQGPILQQLECLFVASDGHFTRGGYSLQIDENRPFMFLPNLRQLNLIKAKLVPDILTWSSPPYTATLSPHLTRLAIDLDNCSQLSELWCLLDSLSGITHLSLDFSGVASWVLCSYSNAVLWKRLARFQDTLEELDISMGTRSMFGDPPRSFSPGCSPYCTPVWQFHKLKRLSIQPDMLLGNCKDHPAPTQPTGHWADGLEKLLLYGWPSIFNNLETMLECIARMKHPPRKIYVVSDGTYDVLQSVAQQLEHRCAARGIPVEKVHHQIPYGDDCRTAKFHGPFLFLIAALAKLLTADSPSRARDQ</sequence>
<dbReference type="OrthoDB" id="5402033at2759"/>
<dbReference type="Proteomes" id="UP000234585">
    <property type="component" value="Unassembled WGS sequence"/>
</dbReference>
<organism evidence="1 2">
    <name type="scientific">Aspergillus candidus</name>
    <dbReference type="NCBI Taxonomy" id="41067"/>
    <lineage>
        <taxon>Eukaryota</taxon>
        <taxon>Fungi</taxon>
        <taxon>Dikarya</taxon>
        <taxon>Ascomycota</taxon>
        <taxon>Pezizomycotina</taxon>
        <taxon>Eurotiomycetes</taxon>
        <taxon>Eurotiomycetidae</taxon>
        <taxon>Eurotiales</taxon>
        <taxon>Aspergillaceae</taxon>
        <taxon>Aspergillus</taxon>
        <taxon>Aspergillus subgen. Circumdati</taxon>
    </lineage>
</organism>
<keyword evidence="2" id="KW-1185">Reference proteome</keyword>
<protein>
    <submittedName>
        <fullName evidence="1">Uncharacterized protein</fullName>
    </submittedName>
</protein>
<dbReference type="EMBL" id="KZ559185">
    <property type="protein sequence ID" value="PLB34161.1"/>
    <property type="molecule type" value="Genomic_DNA"/>
</dbReference>
<dbReference type="AlphaFoldDB" id="A0A2I2F0L1"/>